<name>A0ABP0GJ40_CLALP</name>
<keyword evidence="5" id="KW-1185">Reference proteome</keyword>
<sequence length="272" mass="30355">MSDAKKLREDEESSDDEEDDMELVVEEEVNIDFEGFTPSDEDSSGIRLLLLQLFSQEAKINIPQLADAIISQNFIGTVLKQSESLSNDSTDDDSAEDVYGIVTCYSLTRPQDDVTKSLFDHLLSKCKGSKMADENRRYFEKVLDAGAAGASGACLGFIINERFVNVPPQASRPMFEKLTEEISTATSRRHKSSFDFSHYVIICKVYAESPSKSGQSGGDLYVNAEEELFSEQSLVSFDYKISVDDDVTKTRRVLLLSREGFQKAIITINECL</sequence>
<dbReference type="Proteomes" id="UP001642483">
    <property type="component" value="Unassembled WGS sequence"/>
</dbReference>
<evidence type="ECO:0000256" key="1">
    <source>
        <dbReference type="ARBA" id="ARBA00006781"/>
    </source>
</evidence>
<evidence type="ECO:0000313" key="5">
    <source>
        <dbReference type="Proteomes" id="UP001642483"/>
    </source>
</evidence>
<feature type="region of interest" description="Disordered" evidence="3">
    <location>
        <begin position="1"/>
        <end position="22"/>
    </location>
</feature>
<feature type="compositionally biased region" description="Acidic residues" evidence="3">
    <location>
        <begin position="10"/>
        <end position="22"/>
    </location>
</feature>
<organism evidence="4 5">
    <name type="scientific">Clavelina lepadiformis</name>
    <name type="common">Light-bulb sea squirt</name>
    <name type="synonym">Ascidia lepadiformis</name>
    <dbReference type="NCBI Taxonomy" id="159417"/>
    <lineage>
        <taxon>Eukaryota</taxon>
        <taxon>Metazoa</taxon>
        <taxon>Chordata</taxon>
        <taxon>Tunicata</taxon>
        <taxon>Ascidiacea</taxon>
        <taxon>Aplousobranchia</taxon>
        <taxon>Clavelinidae</taxon>
        <taxon>Clavelina</taxon>
    </lineage>
</organism>
<proteinExistence type="inferred from homology"/>
<comment type="similarity">
    <text evidence="1 2">Belongs to the BCP1 family.</text>
</comment>
<evidence type="ECO:0000256" key="3">
    <source>
        <dbReference type="SAM" id="MobiDB-lite"/>
    </source>
</evidence>
<dbReference type="PANTHER" id="PTHR13261:SF0">
    <property type="entry name" value="BRCA2 AND CDKN1A-INTERACTING PROTEIN"/>
    <property type="match status" value="1"/>
</dbReference>
<protein>
    <recommendedName>
        <fullName evidence="2">Protein BCCIP homolog</fullName>
    </recommendedName>
</protein>
<dbReference type="InterPro" id="IPR025602">
    <property type="entry name" value="BCP1_family"/>
</dbReference>
<reference evidence="4 5" key="1">
    <citation type="submission" date="2024-02" db="EMBL/GenBank/DDBJ databases">
        <authorList>
            <person name="Daric V."/>
            <person name="Darras S."/>
        </authorList>
    </citation>
    <scope>NUCLEOTIDE SEQUENCE [LARGE SCALE GENOMIC DNA]</scope>
</reference>
<dbReference type="EMBL" id="CAWYQH010000119">
    <property type="protein sequence ID" value="CAK8691764.1"/>
    <property type="molecule type" value="Genomic_DNA"/>
</dbReference>
<evidence type="ECO:0000256" key="2">
    <source>
        <dbReference type="PIRNR" id="PIRNR028983"/>
    </source>
</evidence>
<comment type="caution">
    <text evidence="4">The sequence shown here is derived from an EMBL/GenBank/DDBJ whole genome shotgun (WGS) entry which is preliminary data.</text>
</comment>
<dbReference type="PIRSF" id="PIRSF028983">
    <property type="entry name" value="BCP1"/>
    <property type="match status" value="1"/>
</dbReference>
<dbReference type="Pfam" id="PF13862">
    <property type="entry name" value="BCCIP"/>
    <property type="match status" value="1"/>
</dbReference>
<evidence type="ECO:0000313" key="4">
    <source>
        <dbReference type="EMBL" id="CAK8691764.1"/>
    </source>
</evidence>
<dbReference type="PANTHER" id="PTHR13261">
    <property type="entry name" value="BRCA2 AND CDKN1A INTERACTING PROTEIN"/>
    <property type="match status" value="1"/>
</dbReference>
<accession>A0ABP0GJ40</accession>
<gene>
    <name evidence="4" type="ORF">CVLEPA_LOCUS24525</name>
</gene>